<organism evidence="2 3">
    <name type="scientific">Conidiobolus coronatus (strain ATCC 28846 / CBS 209.66 / NRRL 28638)</name>
    <name type="common">Delacroixia coronata</name>
    <dbReference type="NCBI Taxonomy" id="796925"/>
    <lineage>
        <taxon>Eukaryota</taxon>
        <taxon>Fungi</taxon>
        <taxon>Fungi incertae sedis</taxon>
        <taxon>Zoopagomycota</taxon>
        <taxon>Entomophthoromycotina</taxon>
        <taxon>Entomophthoromycetes</taxon>
        <taxon>Entomophthorales</taxon>
        <taxon>Ancylistaceae</taxon>
        <taxon>Conidiobolus</taxon>
    </lineage>
</organism>
<reference evidence="2 3" key="1">
    <citation type="journal article" date="2015" name="Genome Biol. Evol.">
        <title>Phylogenomic analyses indicate that early fungi evolved digesting cell walls of algal ancestors of land plants.</title>
        <authorList>
            <person name="Chang Y."/>
            <person name="Wang S."/>
            <person name="Sekimoto S."/>
            <person name="Aerts A.L."/>
            <person name="Choi C."/>
            <person name="Clum A."/>
            <person name="LaButti K.M."/>
            <person name="Lindquist E.A."/>
            <person name="Yee Ngan C."/>
            <person name="Ohm R.A."/>
            <person name="Salamov A.A."/>
            <person name="Grigoriev I.V."/>
            <person name="Spatafora J.W."/>
            <person name="Berbee M.L."/>
        </authorList>
    </citation>
    <scope>NUCLEOTIDE SEQUENCE [LARGE SCALE GENOMIC DNA]</scope>
    <source>
        <strain evidence="2 3">NRRL 28638</strain>
    </source>
</reference>
<dbReference type="AlphaFoldDB" id="A0A137P3V2"/>
<name>A0A137P3V2_CONC2</name>
<accession>A0A137P3V2</accession>
<evidence type="ECO:0000313" key="3">
    <source>
        <dbReference type="Proteomes" id="UP000070444"/>
    </source>
</evidence>
<keyword evidence="3" id="KW-1185">Reference proteome</keyword>
<feature type="region of interest" description="Disordered" evidence="1">
    <location>
        <begin position="101"/>
        <end position="137"/>
    </location>
</feature>
<dbReference type="EMBL" id="KQ964530">
    <property type="protein sequence ID" value="KXN69574.1"/>
    <property type="molecule type" value="Genomic_DNA"/>
</dbReference>
<proteinExistence type="predicted"/>
<sequence length="137" mass="15873">MTRIDRIYANQEINSRIIDHSTHEIPFSDHRLVTTSWWYEITNTVTKRTPKLLVTTLTNEDFTYGIHLLLNEIERGIINLLEFKSKARKLGIKVDRAKTNALKAEESNKVSESQEKLTEQSEDPQSKETTQIIEGTE</sequence>
<dbReference type="Proteomes" id="UP000070444">
    <property type="component" value="Unassembled WGS sequence"/>
</dbReference>
<feature type="compositionally biased region" description="Polar residues" evidence="1">
    <location>
        <begin position="127"/>
        <end position="137"/>
    </location>
</feature>
<feature type="compositionally biased region" description="Basic and acidic residues" evidence="1">
    <location>
        <begin position="101"/>
        <end position="119"/>
    </location>
</feature>
<evidence type="ECO:0000313" key="2">
    <source>
        <dbReference type="EMBL" id="KXN69574.1"/>
    </source>
</evidence>
<evidence type="ECO:0000256" key="1">
    <source>
        <dbReference type="SAM" id="MobiDB-lite"/>
    </source>
</evidence>
<gene>
    <name evidence="2" type="ORF">CONCODRAFT_7987</name>
</gene>
<protein>
    <submittedName>
        <fullName evidence="2">Uncharacterized protein</fullName>
    </submittedName>
</protein>